<dbReference type="Pfam" id="PF07624">
    <property type="entry name" value="PSD2"/>
    <property type="match status" value="1"/>
</dbReference>
<feature type="domain" description="DUF1588" evidence="4">
    <location>
        <begin position="1116"/>
        <end position="1213"/>
    </location>
</feature>
<dbReference type="Pfam" id="PF07627">
    <property type="entry name" value="PSCyt3"/>
    <property type="match status" value="1"/>
</dbReference>
<dbReference type="InterPro" id="IPR013042">
    <property type="entry name" value="DUF1592"/>
</dbReference>
<dbReference type="GO" id="GO:0009055">
    <property type="term" value="F:electron transfer activity"/>
    <property type="evidence" value="ECO:0007669"/>
    <property type="project" value="InterPro"/>
</dbReference>
<evidence type="ECO:0008006" key="9">
    <source>
        <dbReference type="Google" id="ProtNLM"/>
    </source>
</evidence>
<dbReference type="EMBL" id="CP001848">
    <property type="protein sequence ID" value="ADB18152.1"/>
    <property type="molecule type" value="Genomic_DNA"/>
</dbReference>
<dbReference type="InterPro" id="IPR013036">
    <property type="entry name" value="DUF1587"/>
</dbReference>
<feature type="chain" id="PRO_5003034422" description="Haem-binding domain-containing protein" evidence="1">
    <location>
        <begin position="22"/>
        <end position="1316"/>
    </location>
</feature>
<protein>
    <recommendedName>
        <fullName evidence="9">Haem-binding domain-containing protein</fullName>
    </recommendedName>
</protein>
<name>D2QYJ3_PIRSD</name>
<feature type="signal peptide" evidence="1">
    <location>
        <begin position="1"/>
        <end position="21"/>
    </location>
</feature>
<dbReference type="Pfam" id="PF07635">
    <property type="entry name" value="PSCyt1"/>
    <property type="match status" value="1"/>
</dbReference>
<feature type="domain" description="DUF1585" evidence="2">
    <location>
        <begin position="1227"/>
        <end position="1301"/>
    </location>
</feature>
<evidence type="ECO:0000259" key="4">
    <source>
        <dbReference type="Pfam" id="PF07627"/>
    </source>
</evidence>
<dbReference type="Pfam" id="PF07631">
    <property type="entry name" value="PSD4"/>
    <property type="match status" value="1"/>
</dbReference>
<dbReference type="SUPFAM" id="SSF46626">
    <property type="entry name" value="Cytochrome c"/>
    <property type="match status" value="1"/>
</dbReference>
<dbReference type="HOGENOM" id="CLU_007458_0_0_0"/>
<feature type="domain" description="Cytochrome C Planctomycete-type" evidence="6">
    <location>
        <begin position="37"/>
        <end position="79"/>
    </location>
</feature>
<gene>
    <name evidence="7" type="ordered locus">Psta_3491</name>
</gene>
<dbReference type="InterPro" id="IPR011429">
    <property type="entry name" value="Cyt_c_Planctomycete-type"/>
</dbReference>
<evidence type="ECO:0000259" key="2">
    <source>
        <dbReference type="Pfam" id="PF07624"/>
    </source>
</evidence>
<dbReference type="OrthoDB" id="175242at2"/>
<accession>D2QYJ3</accession>
<dbReference type="InterPro" id="IPR013039">
    <property type="entry name" value="DUF1588"/>
</dbReference>
<evidence type="ECO:0000259" key="3">
    <source>
        <dbReference type="Pfam" id="PF07626"/>
    </source>
</evidence>
<feature type="domain" description="DUF1587" evidence="3">
    <location>
        <begin position="117"/>
        <end position="182"/>
    </location>
</feature>
<sequence length="1316" mass="144477" precursor="true">MKTINLLVIAAILLPLPAVLAAAEIPAAVQTILRERCLTCHSTDKQEGELDLETADITRTPEIWEQVLEQIHLGEMPPKKSPPLTDAERGLLTSFVRQSLDAIAIASSGDPGPVVLRRLSNQEYTYTIHDLTGVRSLDPLREFPVDGAAGEGFTNVGAALVMSPSLLTKYLDAAKEISQHAVLLPDGLRFSPSTSPQDWTDETLARIRSIYAAHSEIGEASQTTQQGIKLDIGTGAGRLPLARYLAALQGKGTTEGLSPKYLQLLRDALTSKQSSPLLDPLREKFARQELTAADIEVWQQNLWRFATVGHIGKKNGPRSWQEPISPIVAQHPMRMKLADDRDTTLYLATTDAGGTKPSDEAIWSNARIVAPGKPDFGVSDLSALNKHLATSRQQIIASLPACLAAVAEYQSSEALDTLAKKHAIDRAQLIAWLELLERGDHRLAPLLTSKIDGAGEYKFIQGWAGENALSVLANSSDTEVQIPGTMRPHSIATHPSPTLASVIAWKSPVEGTLSIRAEVQDAHLACGNGVSWSLEVRRGASRESLSVGNTEAGKLYPLGPFENVKVGKGDVVALVIGPRDNEHTCDLTAVNLSISDGTSSWDLARDVSASILESNPHGSWHFVSQPAKPSLQTKIPEGSLLAHWNKATDDAERRQLAEQLQTFLARDRDQDTQARPADQQLEQMLFSSKSPLMSAALASFSRADSGNDLIASAPSVLELTIPAAIGSGAEFVVTGTLKPDSEAAVQMQILTTKPSLPSGLLPGSSESGIAGGVWSDNNLRTSHSLPVIAQETSATRKRLEAEFHTFRQLFPIALCYTRIVPVDEVVTLTLFYREDDHLKRLMLTDEQSRELDRLWNELYFISEAPLKQVDAFEQLYQFATQDASPEAFEPLRQPILAAAEKFKLEQTSATSKQIEAVIDFASNAWRRPLTEQERAEIRALDLPIRLRLARVLTSPAFLYRAEQQNDATAPVSDHELATRLSYFLWSSLPDAELRGCADRGELSDPQVLVAQTRRMLQDPRIARLSTEFGCQWLHVRDVATLDEKSERHFPMFASLRDDMQNEVTHFFTDLFQNDRSVMSLLEADHTFVNRELAELYGLTPTTADWHRVEGIRAQGRGGILGFAATLAKHSGASRTSPILRGTWLSEVLLGEKLPNPPQGVPVLPEETPEGLTERQLTERHSQDENCASCHRRVDPFGFALEGFDAIGRARTKDSAGLAIDTKTELPDGTKVEGLEGLRSWLATTKRDAFVRQYCRKLLGYALGRSVQLSDKPLLDAMLTQLSADNYRASIAIEKIVLSPQFREIRGKIHSQPLPSP</sequence>
<reference evidence="7 8" key="1">
    <citation type="journal article" date="2009" name="Stand. Genomic Sci.">
        <title>Complete genome sequence of Pirellula staleyi type strain (ATCC 27377).</title>
        <authorList>
            <person name="Clum A."/>
            <person name="Tindall B.J."/>
            <person name="Sikorski J."/>
            <person name="Ivanova N."/>
            <person name="Mavrommatis K."/>
            <person name="Lucas S."/>
            <person name="Glavina del Rio T."/>
            <person name="Nolan M."/>
            <person name="Chen F."/>
            <person name="Tice H."/>
            <person name="Pitluck S."/>
            <person name="Cheng J.F."/>
            <person name="Chertkov O."/>
            <person name="Brettin T."/>
            <person name="Han C."/>
            <person name="Detter J.C."/>
            <person name="Kuske C."/>
            <person name="Bruce D."/>
            <person name="Goodwin L."/>
            <person name="Ovchinikova G."/>
            <person name="Pati A."/>
            <person name="Mikhailova N."/>
            <person name="Chen A."/>
            <person name="Palaniappan K."/>
            <person name="Land M."/>
            <person name="Hauser L."/>
            <person name="Chang Y.J."/>
            <person name="Jeffries C.D."/>
            <person name="Chain P."/>
            <person name="Rohde M."/>
            <person name="Goker M."/>
            <person name="Bristow J."/>
            <person name="Eisen J.A."/>
            <person name="Markowitz V."/>
            <person name="Hugenholtz P."/>
            <person name="Kyrpides N.C."/>
            <person name="Klenk H.P."/>
            <person name="Lapidus A."/>
        </authorList>
    </citation>
    <scope>NUCLEOTIDE SEQUENCE [LARGE SCALE GENOMIC DNA]</scope>
    <source>
        <strain evidence="8">ATCC 27377 / DSM 6068 / ICPB 4128</strain>
    </source>
</reference>
<dbReference type="KEGG" id="psl:Psta_3491"/>
<organism evidence="7 8">
    <name type="scientific">Pirellula staleyi (strain ATCC 27377 / DSM 6068 / ICPB 4128)</name>
    <name type="common">Pirella staleyi</name>
    <dbReference type="NCBI Taxonomy" id="530564"/>
    <lineage>
        <taxon>Bacteria</taxon>
        <taxon>Pseudomonadati</taxon>
        <taxon>Planctomycetota</taxon>
        <taxon>Planctomycetia</taxon>
        <taxon>Pirellulales</taxon>
        <taxon>Pirellulaceae</taxon>
        <taxon>Pirellula</taxon>
    </lineage>
</organism>
<evidence type="ECO:0000256" key="1">
    <source>
        <dbReference type="SAM" id="SignalP"/>
    </source>
</evidence>
<dbReference type="InterPro" id="IPR036909">
    <property type="entry name" value="Cyt_c-like_dom_sf"/>
</dbReference>
<proteinExistence type="predicted"/>
<dbReference type="Proteomes" id="UP000001887">
    <property type="component" value="Chromosome"/>
</dbReference>
<evidence type="ECO:0000259" key="6">
    <source>
        <dbReference type="Pfam" id="PF07635"/>
    </source>
</evidence>
<dbReference type="STRING" id="530564.Psta_3491"/>
<dbReference type="InterPro" id="IPR011478">
    <property type="entry name" value="DUF1585"/>
</dbReference>
<dbReference type="Pfam" id="PF07626">
    <property type="entry name" value="PSD3"/>
    <property type="match status" value="1"/>
</dbReference>
<evidence type="ECO:0000259" key="5">
    <source>
        <dbReference type="Pfam" id="PF07631"/>
    </source>
</evidence>
<dbReference type="eggNOG" id="COG2010">
    <property type="taxonomic scope" value="Bacteria"/>
</dbReference>
<feature type="domain" description="DUF1592" evidence="5">
    <location>
        <begin position="972"/>
        <end position="1098"/>
    </location>
</feature>
<dbReference type="GO" id="GO:0020037">
    <property type="term" value="F:heme binding"/>
    <property type="evidence" value="ECO:0007669"/>
    <property type="project" value="InterPro"/>
</dbReference>
<evidence type="ECO:0000313" key="8">
    <source>
        <dbReference type="Proteomes" id="UP000001887"/>
    </source>
</evidence>
<evidence type="ECO:0000313" key="7">
    <source>
        <dbReference type="EMBL" id="ADB18152.1"/>
    </source>
</evidence>
<keyword evidence="8" id="KW-1185">Reference proteome</keyword>
<keyword evidence="1" id="KW-0732">Signal</keyword>